<dbReference type="RefSeq" id="WP_076378392.1">
    <property type="nucleotide sequence ID" value="NZ_FTMG01000022.1"/>
</dbReference>
<keyword evidence="4" id="KW-1185">Reference proteome</keyword>
<keyword evidence="1" id="KW-1133">Transmembrane helix</keyword>
<keyword evidence="1" id="KW-0472">Membrane</keyword>
<evidence type="ECO:0000313" key="4">
    <source>
        <dbReference type="Proteomes" id="UP000541583"/>
    </source>
</evidence>
<name>A0ABR6PSQ3_9SPHI</name>
<evidence type="ECO:0000259" key="2">
    <source>
        <dbReference type="Pfam" id="PF13308"/>
    </source>
</evidence>
<dbReference type="Proteomes" id="UP000541583">
    <property type="component" value="Unassembled WGS sequence"/>
</dbReference>
<accession>A0ABR6PSQ3</accession>
<organism evidence="3 4">
    <name type="scientific">Mucilaginibacter lappiensis</name>
    <dbReference type="NCBI Taxonomy" id="354630"/>
    <lineage>
        <taxon>Bacteria</taxon>
        <taxon>Pseudomonadati</taxon>
        <taxon>Bacteroidota</taxon>
        <taxon>Sphingobacteriia</taxon>
        <taxon>Sphingobacteriales</taxon>
        <taxon>Sphingobacteriaceae</taxon>
        <taxon>Mucilaginibacter</taxon>
    </lineage>
</organism>
<dbReference type="Pfam" id="PF13308">
    <property type="entry name" value="YARHG"/>
    <property type="match status" value="1"/>
</dbReference>
<dbReference type="Pfam" id="PF14903">
    <property type="entry name" value="WG_beta_rep"/>
    <property type="match status" value="2"/>
</dbReference>
<evidence type="ECO:0000256" key="1">
    <source>
        <dbReference type="SAM" id="Phobius"/>
    </source>
</evidence>
<protein>
    <recommendedName>
        <fullName evidence="2">YARHG domain-containing protein</fullName>
    </recommendedName>
</protein>
<feature type="transmembrane region" description="Helical" evidence="1">
    <location>
        <begin position="6"/>
        <end position="23"/>
    </location>
</feature>
<feature type="domain" description="YARHG" evidence="2">
    <location>
        <begin position="546"/>
        <end position="624"/>
    </location>
</feature>
<sequence>MKTKPIIIVAAAVVILVGGFLFIRSKYLSKPEKGEITQFLNAFNAQVQAGNIDSASLYFEADQKSGRLVKTLLKVLTNKTNTGGKEKPLFKVSLNTEDAIVTFINPELATANVTATFNHQALPAGKAVLLFTIHKTGNHQYKISQVNATDFVKGYAAFQNRVINKTIPEKDIYAPITLAAFKTAEQLKTRYDSVLWFDHINNKTFYYVIKGKADKFFYSTDEEKKEHVVTEYKMGLVNPDLKEIIPVEYDMIHNVGGTIEGLIEVEKNHKRGFYNTNGKLVVPADYSQVFPLKNDENLALLKNGDDYFYLKADSTISDKISDFKIADVLPKIKTYGDSYVLTDKSSKNIMEYNSRDWYNSLIIPPSYLTDWQLLPKFIRLQNPLRHLSADEIGDGDGSSSLAVKFSGDKNETNSSWFQGVYYSVVDNYLGGRSGLYTTKNVLLVDKKQNRILGFNADSYFGDGEGGGELSGSCNENYLRAINDSLFEFKTTSQLEQPLLNDNQYVDEGPYYHYLQVKDGKLVALKSARVFPTQYIKLDDSYLQGCYEISTYQNKETTTETIDHITPAILQLMKNEIYASYQYKFKNERWNEIFRGRFDRYDKGNLANVDDSLTVIDKYNISFINSKLNAQKGNTLAAK</sequence>
<dbReference type="Gene3D" id="1.20.58.1690">
    <property type="match status" value="1"/>
</dbReference>
<comment type="caution">
    <text evidence="3">The sequence shown here is derived from an EMBL/GenBank/DDBJ whole genome shotgun (WGS) entry which is preliminary data.</text>
</comment>
<proteinExistence type="predicted"/>
<dbReference type="InterPro" id="IPR025582">
    <property type="entry name" value="YARHG_dom"/>
</dbReference>
<dbReference type="InterPro" id="IPR032774">
    <property type="entry name" value="WG_beta_rep"/>
</dbReference>
<dbReference type="InterPro" id="IPR038434">
    <property type="entry name" value="YARHG_sf"/>
</dbReference>
<keyword evidence="1" id="KW-0812">Transmembrane</keyword>
<dbReference type="EMBL" id="JACHCB010000022">
    <property type="protein sequence ID" value="MBB6112812.1"/>
    <property type="molecule type" value="Genomic_DNA"/>
</dbReference>
<reference evidence="3 4" key="1">
    <citation type="submission" date="2020-08" db="EMBL/GenBank/DDBJ databases">
        <title>Genomic Encyclopedia of Type Strains, Phase IV (KMG-V): Genome sequencing to study the core and pangenomes of soil and plant-associated prokaryotes.</title>
        <authorList>
            <person name="Whitman W."/>
        </authorList>
    </citation>
    <scope>NUCLEOTIDE SEQUENCE [LARGE SCALE GENOMIC DNA]</scope>
    <source>
        <strain evidence="3 4">ANJLi2</strain>
    </source>
</reference>
<gene>
    <name evidence="3" type="ORF">HDF23_005595</name>
</gene>
<evidence type="ECO:0000313" key="3">
    <source>
        <dbReference type="EMBL" id="MBB6112812.1"/>
    </source>
</evidence>